<dbReference type="EMBL" id="CP089983">
    <property type="protein sequence ID" value="WXB08226.1"/>
    <property type="molecule type" value="Genomic_DNA"/>
</dbReference>
<reference evidence="2" key="1">
    <citation type="submission" date="2021-12" db="EMBL/GenBank/DDBJ databases">
        <title>Discovery of the Pendulisporaceae a myxobacterial family with distinct sporulation behavior and unique specialized metabolism.</title>
        <authorList>
            <person name="Garcia R."/>
            <person name="Popoff A."/>
            <person name="Bader C.D."/>
            <person name="Loehr J."/>
            <person name="Walesch S."/>
            <person name="Walt C."/>
            <person name="Boldt J."/>
            <person name="Bunk B."/>
            <person name="Haeckl F.J.F.P.J."/>
            <person name="Gunesch A.P."/>
            <person name="Birkelbach J."/>
            <person name="Nuebel U."/>
            <person name="Pietschmann T."/>
            <person name="Bach T."/>
            <person name="Mueller R."/>
        </authorList>
    </citation>
    <scope>NUCLEOTIDE SEQUENCE</scope>
    <source>
        <strain evidence="2">MSr11367</strain>
    </source>
</reference>
<gene>
    <name evidence="2" type="ORF">LVJ94_13400</name>
</gene>
<dbReference type="GO" id="GO:0034220">
    <property type="term" value="P:monoatomic ion transmembrane transport"/>
    <property type="evidence" value="ECO:0007669"/>
    <property type="project" value="UniProtKB-KW"/>
</dbReference>
<keyword evidence="2" id="KW-0407">Ion channel</keyword>
<keyword evidence="2" id="KW-0813">Transport</keyword>
<dbReference type="Gene3D" id="1.10.287.70">
    <property type="match status" value="1"/>
</dbReference>
<evidence type="ECO:0000313" key="3">
    <source>
        <dbReference type="Proteomes" id="UP001374803"/>
    </source>
</evidence>
<evidence type="ECO:0000313" key="2">
    <source>
        <dbReference type="EMBL" id="WXB08226.1"/>
    </source>
</evidence>
<proteinExistence type="predicted"/>
<evidence type="ECO:0000259" key="1">
    <source>
        <dbReference type="Pfam" id="PF07885"/>
    </source>
</evidence>
<protein>
    <submittedName>
        <fullName evidence="2">Potassium channel family protein</fullName>
    </submittedName>
</protein>
<name>A0ABZ2LBE0_9BACT</name>
<sequence length="108" mass="11623">MTTQVAPAEELATFTAWATAVFYLAESDHNPHIRTYLDAYHYVATSLSVGYANVFPVTQIGKAVAAAVMMVGPALSARALDGPKTESTNDALIAKLDEILIELRKKTP</sequence>
<accession>A0ABZ2LBE0</accession>
<dbReference type="InterPro" id="IPR013099">
    <property type="entry name" value="K_chnl_dom"/>
</dbReference>
<dbReference type="Pfam" id="PF07885">
    <property type="entry name" value="Ion_trans_2"/>
    <property type="match status" value="1"/>
</dbReference>
<keyword evidence="2" id="KW-0406">Ion transport</keyword>
<dbReference type="Proteomes" id="UP001374803">
    <property type="component" value="Chromosome"/>
</dbReference>
<dbReference type="RefSeq" id="WP_394837901.1">
    <property type="nucleotide sequence ID" value="NZ_CP089929.1"/>
</dbReference>
<organism evidence="2 3">
    <name type="scientific">Pendulispora rubella</name>
    <dbReference type="NCBI Taxonomy" id="2741070"/>
    <lineage>
        <taxon>Bacteria</taxon>
        <taxon>Pseudomonadati</taxon>
        <taxon>Myxococcota</taxon>
        <taxon>Myxococcia</taxon>
        <taxon>Myxococcales</taxon>
        <taxon>Sorangiineae</taxon>
        <taxon>Pendulisporaceae</taxon>
        <taxon>Pendulispora</taxon>
    </lineage>
</organism>
<keyword evidence="3" id="KW-1185">Reference proteome</keyword>
<feature type="domain" description="Potassium channel" evidence="1">
    <location>
        <begin position="14"/>
        <end position="77"/>
    </location>
</feature>
<dbReference type="SUPFAM" id="SSF81324">
    <property type="entry name" value="Voltage-gated potassium channels"/>
    <property type="match status" value="1"/>
</dbReference>